<dbReference type="Proteomes" id="UP001432046">
    <property type="component" value="Chromosome"/>
</dbReference>
<keyword evidence="1" id="KW-0732">Signal</keyword>
<reference evidence="2" key="1">
    <citation type="submission" date="2020-06" db="EMBL/GenBank/DDBJ databases">
        <title>Whole Genome Sequence of Bradyrhizobium sp. Strain 1S1.</title>
        <authorList>
            <person name="Bromfield E.S.P."/>
            <person name="Cloutier S."/>
        </authorList>
    </citation>
    <scope>NUCLEOTIDE SEQUENCE [LARGE SCALE GENOMIC DNA]</scope>
    <source>
        <strain evidence="2">1S1</strain>
    </source>
</reference>
<feature type="chain" id="PRO_5037868948" description="DUF2059 domain-containing protein" evidence="1">
    <location>
        <begin position="22"/>
        <end position="238"/>
    </location>
</feature>
<feature type="signal peptide" evidence="1">
    <location>
        <begin position="1"/>
        <end position="21"/>
    </location>
</feature>
<sequence length="238" mass="25517">MRRATPLIAALLLLAPSLASAQPVPDAQAAKIRDAFNSAYGKALSAEFGKSLRDNADPACLASKGIEAGQLEARGRDVVIKWGARLIDGTDALIDQKVYAEKFPAAAELDRLQQNADVKKYLALAAPMQQAKILDTVFEQFDRYALVSRIKLTAVSPLATGNDELLRKNPTEATEAALEAFSKRNKSKALKRFLDLSEQASAVRAASIAKDKVPPGAPLSSLKGMEADLAELCIGSRR</sequence>
<dbReference type="EMBL" id="CP147711">
    <property type="protein sequence ID" value="WXC80207.1"/>
    <property type="molecule type" value="Genomic_DNA"/>
</dbReference>
<dbReference type="EMBL" id="JAAOLE020000001">
    <property type="protein sequence ID" value="NVI49946.1"/>
    <property type="molecule type" value="Genomic_DNA"/>
</dbReference>
<evidence type="ECO:0000313" key="2">
    <source>
        <dbReference type="EMBL" id="NVI49946.1"/>
    </source>
</evidence>
<name>A0A974A4Y3_9BRAD</name>
<protein>
    <recommendedName>
        <fullName evidence="5">DUF2059 domain-containing protein</fullName>
    </recommendedName>
</protein>
<proteinExistence type="predicted"/>
<gene>
    <name evidence="2" type="ORF">HAP48_045320</name>
    <name evidence="3" type="ORF">WDK88_00630</name>
</gene>
<keyword evidence="4" id="KW-1185">Reference proteome</keyword>
<organism evidence="2">
    <name type="scientific">Bradyrhizobium septentrionale</name>
    <dbReference type="NCBI Taxonomy" id="1404411"/>
    <lineage>
        <taxon>Bacteria</taxon>
        <taxon>Pseudomonadati</taxon>
        <taxon>Pseudomonadota</taxon>
        <taxon>Alphaproteobacteria</taxon>
        <taxon>Hyphomicrobiales</taxon>
        <taxon>Nitrobacteraceae</taxon>
        <taxon>Bradyrhizobium</taxon>
    </lineage>
</organism>
<evidence type="ECO:0000313" key="4">
    <source>
        <dbReference type="Proteomes" id="UP001432046"/>
    </source>
</evidence>
<reference evidence="3" key="3">
    <citation type="submission" date="2024-03" db="EMBL/GenBank/DDBJ databases">
        <authorList>
            <person name="Bromfield E.S.P."/>
            <person name="Cloutier S."/>
        </authorList>
    </citation>
    <scope>NUCLEOTIDE SEQUENCE</scope>
    <source>
        <strain evidence="3">5S5</strain>
    </source>
</reference>
<dbReference type="RefSeq" id="WP_166213203.1">
    <property type="nucleotide sequence ID" value="NZ_CP088288.1"/>
</dbReference>
<accession>A0A974A4Y3</accession>
<evidence type="ECO:0000256" key="1">
    <source>
        <dbReference type="SAM" id="SignalP"/>
    </source>
</evidence>
<dbReference type="AlphaFoldDB" id="A0A974A4Y3"/>
<reference evidence="3" key="2">
    <citation type="journal article" date="2021" name="Int. J. Syst. Evol. Microbiol.">
        <title>Bradyrhizobium septentrionale sp. nov. (sv. septentrionale) and Bradyrhizobium quebecense sp. nov. (sv. septentrionale) associated with legumes native to Canada possess rearranged symbiosis genes and numerous insertion sequences.</title>
        <authorList>
            <person name="Bromfield E.S.P."/>
            <person name="Cloutier S."/>
        </authorList>
    </citation>
    <scope>NUCLEOTIDE SEQUENCE</scope>
    <source>
        <strain evidence="3">5S5</strain>
    </source>
</reference>
<evidence type="ECO:0000313" key="3">
    <source>
        <dbReference type="EMBL" id="WXC80207.1"/>
    </source>
</evidence>
<evidence type="ECO:0008006" key="5">
    <source>
        <dbReference type="Google" id="ProtNLM"/>
    </source>
</evidence>